<organism evidence="1 2">
    <name type="scientific">Pistacia integerrima</name>
    <dbReference type="NCBI Taxonomy" id="434235"/>
    <lineage>
        <taxon>Eukaryota</taxon>
        <taxon>Viridiplantae</taxon>
        <taxon>Streptophyta</taxon>
        <taxon>Embryophyta</taxon>
        <taxon>Tracheophyta</taxon>
        <taxon>Spermatophyta</taxon>
        <taxon>Magnoliopsida</taxon>
        <taxon>eudicotyledons</taxon>
        <taxon>Gunneridae</taxon>
        <taxon>Pentapetalae</taxon>
        <taxon>rosids</taxon>
        <taxon>malvids</taxon>
        <taxon>Sapindales</taxon>
        <taxon>Anacardiaceae</taxon>
        <taxon>Pistacia</taxon>
    </lineage>
</organism>
<gene>
    <name evidence="1" type="ORF">Pint_33098</name>
</gene>
<keyword evidence="2" id="KW-1185">Reference proteome</keyword>
<evidence type="ECO:0000313" key="2">
    <source>
        <dbReference type="Proteomes" id="UP001163603"/>
    </source>
</evidence>
<name>A0ACC0X5I0_9ROSI</name>
<protein>
    <submittedName>
        <fullName evidence="1">Uncharacterized protein</fullName>
    </submittedName>
</protein>
<proteinExistence type="predicted"/>
<evidence type="ECO:0000313" key="1">
    <source>
        <dbReference type="EMBL" id="KAJ0009969.1"/>
    </source>
</evidence>
<sequence length="1652" mass="189212">MTQAFFQKYFPAHKTNNLKRQISNFAQKESETFYQVWEHYKDLLNSCPHHGFESWRVVSYFYDGLLSRERQFVETMCNGDFLHKDPDVAIDFLDDLSEKAHTWTGPNALESTRRNQTAGIYQLREEDNLRARLEVLTKEIEVLKTKDVRAPGPVARIESHEPCFMCNGVDHIPRDCPTYFELREMKEECNTLGMPFRKTYSPYSNTFNPSWKNHPNFSWRTDTQPPTQSNTQWRPEPISSNAPQSLPLEDVFKSFMQAHAQNVEQQGKLNQRLLEEQQGVKEEQKVIKSQLTKLTNLLTVQEQGRFPSQPQPNPRGQHMAQTSNVDNQNVKEVNAMITRSGKVIDGSTPPSNLIPNTMSNKAEAPKDQDAPSDSIPVPFPQALLKPKERNSALKGEILDQLKQVKINLPFLHVIKQVPSYAKVIKDLCTHKRRHNVKKTAFLTEQASAVLDSKTTPKYKDPGCPTVACQIGNKACGQALLDLGASVNLMPYSIYLQLGLDEIKPTSVTLQLADRSVRKPRGIVEDVLVQIDKLYYPVDFLVLDTISIVNTESKTPLILGRPFLATANALINCRNGLMTLSFGNMTLEVNVFRVSRQPHEEDECFDTYMIEELILEDEYIKDNSNHLEFLLKDFDFDDSYSHAVNIVDVFDKSQGFIKKSWQPCFEELPKEREPPKPSSEETPTLNLAPLPKGLKHAFLGPGDTFPVIVSSELSDEQCDKLLTLLRKHKSALGWTIADIKGINPLICSHRIYLEEGASPRRDPQRRLNPIMKEVVKEEVIKLLDAGIIYSISDSKWISPIQVVPKKAGVTVIENEAGVLVPTKVVTGWRMCIDYRKLNLATRKDHFPLPFIDQILERVAGHPFYCFLDGYSGYYQIEIALEDQEKTTFTCPFGTFAFRRMPFGLCNAPATFQRCMMSIFSDMVEKCMEVFMDDVTVFGTSFDSCLSNMENVLCRCEEKGLVLNWEKCHFMVSSGIVLGHIVSGKGIEVDKSKIETISKLPTPKNIKDVRSFLGHAGFYRRFIQNFSAISRPLCNLLLKDTEFKWSPECEKAFRTLVSKLTTAPIMQSPDFSLPFEIMCDASDYAIGAVLGQRREGKPFVIYYASRTLNHSQMMYTTTEKELLAVVFALDKFRSYLIGSPILIFTDHSALKFLFSKTDAKARLIHWILLLQEFDLTIKDKKGVENVVADHLSRLEFKNDTDTLPIREAFPDENLFAVLSHTPWYADIANYLVSGQVPSTWSAQDKRKFLAEVKMFYWNDPYLLKYCPDQIIRRCIPDIEIDSVLNFCHTYACGGHFSIKKTAAKILQCGFYWPTLFKDTNEFCHSCERCQKMGSLTRRHMMPLNPILVVEIFDCWGIDFMGPFPPSFGYLYILLAVDYVSKWVEAIPCRTNDNKVVVKFLKDHILSRYGTPRVIISDQGSHFCNRSFEALMRRYGVTHKVSTAYHPQTNGQAELANREIKQILEKTVSPNRKDWSLRLSDALWAYQTAYKTVLGASPYRLVFGKACHLPVELEHKALWAIRNFNYDLTTSGEERKLQLCELAELRDDAYDNAKDLKSRMKVVHDKKILRKNFEQGNRVFLYDSRLHFHPGKLRSRWTGPFMVKSVFPNGVVEVEDPSDGRLFRVNGQRLKLYLEHERVEDRPKEISLEPPVYPS</sequence>
<comment type="caution">
    <text evidence="1">The sequence shown here is derived from an EMBL/GenBank/DDBJ whole genome shotgun (WGS) entry which is preliminary data.</text>
</comment>
<accession>A0ACC0X5I0</accession>
<reference evidence="2" key="1">
    <citation type="journal article" date="2023" name="G3 (Bethesda)">
        <title>Genome assembly and association tests identify interacting loci associated with vigor, precocity, and sex in interspecific pistachio rootstocks.</title>
        <authorList>
            <person name="Palmer W."/>
            <person name="Jacygrad E."/>
            <person name="Sagayaradj S."/>
            <person name="Cavanaugh K."/>
            <person name="Han R."/>
            <person name="Bertier L."/>
            <person name="Beede B."/>
            <person name="Kafkas S."/>
            <person name="Golino D."/>
            <person name="Preece J."/>
            <person name="Michelmore R."/>
        </authorList>
    </citation>
    <scope>NUCLEOTIDE SEQUENCE [LARGE SCALE GENOMIC DNA]</scope>
</reference>
<dbReference type="EMBL" id="CM047749">
    <property type="protein sequence ID" value="KAJ0009969.1"/>
    <property type="molecule type" value="Genomic_DNA"/>
</dbReference>
<dbReference type="Proteomes" id="UP001163603">
    <property type="component" value="Chromosome 14"/>
</dbReference>